<accession>A0A4Q8Y1K1</accession>
<evidence type="ECO:0000313" key="1">
    <source>
        <dbReference type="EMBL" id="TAX73291.1"/>
    </source>
</evidence>
<gene>
    <name evidence="1" type="ORF">ELI03_16780</name>
</gene>
<name>A0A4Q8Y1K1_RHILE</name>
<dbReference type="EMBL" id="SIPC01000001">
    <property type="protein sequence ID" value="TAX73291.1"/>
    <property type="molecule type" value="Genomic_DNA"/>
</dbReference>
<comment type="caution">
    <text evidence="1">The sequence shown here is derived from an EMBL/GenBank/DDBJ whole genome shotgun (WGS) entry which is preliminary data.</text>
</comment>
<proteinExistence type="predicted"/>
<dbReference type="Proteomes" id="UP000293652">
    <property type="component" value="Unassembled WGS sequence"/>
</dbReference>
<dbReference type="AlphaFoldDB" id="A0A4Q8Y1K1"/>
<organism evidence="1 2">
    <name type="scientific">Rhizobium leguminosarum</name>
    <dbReference type="NCBI Taxonomy" id="384"/>
    <lineage>
        <taxon>Bacteria</taxon>
        <taxon>Pseudomonadati</taxon>
        <taxon>Pseudomonadota</taxon>
        <taxon>Alphaproteobacteria</taxon>
        <taxon>Hyphomicrobiales</taxon>
        <taxon>Rhizobiaceae</taxon>
        <taxon>Rhizobium/Agrobacterium group</taxon>
        <taxon>Rhizobium</taxon>
    </lineage>
</organism>
<evidence type="ECO:0000313" key="2">
    <source>
        <dbReference type="Proteomes" id="UP000293652"/>
    </source>
</evidence>
<dbReference type="RefSeq" id="WP_130669293.1">
    <property type="nucleotide sequence ID" value="NZ_SIOG01000001.1"/>
</dbReference>
<protein>
    <submittedName>
        <fullName evidence="1">Uncharacterized protein</fullName>
    </submittedName>
</protein>
<sequence>MGSITISTIDIERSIVDVAGICRCMGQNATPFLRRLEQCGATKKVPADPELFYQGDVNRSLKPMPACMQEP</sequence>
<reference evidence="1 2" key="1">
    <citation type="submission" date="2019-02" db="EMBL/GenBank/DDBJ databases">
        <title>The genomic architecture of introgression among sibling species of bacteria.</title>
        <authorList>
            <person name="Cavassim M.I.A."/>
            <person name="Moeskjaer S."/>
            <person name="Moslemi C."/>
            <person name="Fields B."/>
            <person name="Bachmann A."/>
            <person name="Vilhjalmsson B."/>
            <person name="Schierup M.H."/>
            <person name="Young J.P.W."/>
            <person name="Andersen S.U."/>
        </authorList>
    </citation>
    <scope>NUCLEOTIDE SEQUENCE [LARGE SCALE GENOMIC DNA]</scope>
    <source>
        <strain evidence="1 2">SM145A</strain>
    </source>
</reference>